<sequence>METKIDTSSETKIISTAQQAVSQCNWVVGECAFEWTKRYAKGRTDADFALQVGLSPDQVFQRRRVWETFGDVFKDYSSLKWSHFYVSVNWDDASECLQWGEENGGTVAEMKAWRRAQRGEDLKEEDDPQDEWGNDPTITFVSDQQVQVRDPDGAYGEGEGGMRNPSEPVETMSAAARDSEAGYAPFRSGAGAPAPQEGGVAVADRPQPNAEQLLKKMTGSITRLNKSLDSSILNEMKKLSGEQREAFKKAVAELSAKVAGL</sequence>
<dbReference type="AlphaFoldDB" id="A0A3B1E6Q5"/>
<protein>
    <submittedName>
        <fullName evidence="1">Uncharacterized protein</fullName>
    </submittedName>
</protein>
<name>A0A3B1E6Q5_9ZZZZ</name>
<evidence type="ECO:0000313" key="1">
    <source>
        <dbReference type="EMBL" id="VAX38977.1"/>
    </source>
</evidence>
<gene>
    <name evidence="1" type="ORF">MNBD_PLANCTO02-1098</name>
</gene>
<organism evidence="1">
    <name type="scientific">hydrothermal vent metagenome</name>
    <dbReference type="NCBI Taxonomy" id="652676"/>
    <lineage>
        <taxon>unclassified sequences</taxon>
        <taxon>metagenomes</taxon>
        <taxon>ecological metagenomes</taxon>
    </lineage>
</organism>
<dbReference type="EMBL" id="UOGL01000283">
    <property type="protein sequence ID" value="VAX38977.1"/>
    <property type="molecule type" value="Genomic_DNA"/>
</dbReference>
<reference evidence="1" key="1">
    <citation type="submission" date="2018-06" db="EMBL/GenBank/DDBJ databases">
        <authorList>
            <person name="Zhirakovskaya E."/>
        </authorList>
    </citation>
    <scope>NUCLEOTIDE SEQUENCE</scope>
</reference>
<accession>A0A3B1E6Q5</accession>
<proteinExistence type="predicted"/>